<evidence type="ECO:0000256" key="1">
    <source>
        <dbReference type="ARBA" id="ARBA00004141"/>
    </source>
</evidence>
<dbReference type="InterPro" id="IPR027417">
    <property type="entry name" value="P-loop_NTPase"/>
</dbReference>
<comment type="subcellular location">
    <subcellularLocation>
        <location evidence="1">Membrane</location>
        <topology evidence="1">Multi-pass membrane protein</topology>
    </subcellularLocation>
</comment>
<evidence type="ECO:0000313" key="9">
    <source>
        <dbReference type="EMBL" id="PFX19264.1"/>
    </source>
</evidence>
<dbReference type="PROSITE" id="PS50893">
    <property type="entry name" value="ABC_TRANSPORTER_2"/>
    <property type="match status" value="1"/>
</dbReference>
<keyword evidence="2" id="KW-0813">Transport</keyword>
<dbReference type="Gene3D" id="3.40.50.300">
    <property type="entry name" value="P-loop containing nucleotide triphosphate hydrolases"/>
    <property type="match status" value="1"/>
</dbReference>
<dbReference type="InterPro" id="IPR050173">
    <property type="entry name" value="ABC_transporter_C-like"/>
</dbReference>
<dbReference type="CDD" id="cd03250">
    <property type="entry name" value="ABCC_MRP_domain1"/>
    <property type="match status" value="1"/>
</dbReference>
<proteinExistence type="predicted"/>
<evidence type="ECO:0000256" key="5">
    <source>
        <dbReference type="ARBA" id="ARBA00022840"/>
    </source>
</evidence>
<evidence type="ECO:0000259" key="8">
    <source>
        <dbReference type="PROSITE" id="PS50893"/>
    </source>
</evidence>
<dbReference type="GO" id="GO:0016020">
    <property type="term" value="C:membrane"/>
    <property type="evidence" value="ECO:0007669"/>
    <property type="project" value="UniProtKB-SubCell"/>
</dbReference>
<dbReference type="STRING" id="50429.A0A2B4RLG8"/>
<keyword evidence="6" id="KW-1133">Transmembrane helix</keyword>
<dbReference type="AlphaFoldDB" id="A0A2B4RLG8"/>
<dbReference type="Pfam" id="PF00005">
    <property type="entry name" value="ABC_tran"/>
    <property type="match status" value="1"/>
</dbReference>
<dbReference type="EMBL" id="LSMT01000369">
    <property type="protein sequence ID" value="PFX19264.1"/>
    <property type="molecule type" value="Genomic_DNA"/>
</dbReference>
<dbReference type="OrthoDB" id="6499973at2759"/>
<dbReference type="GO" id="GO:0005524">
    <property type="term" value="F:ATP binding"/>
    <property type="evidence" value="ECO:0007669"/>
    <property type="project" value="UniProtKB-KW"/>
</dbReference>
<evidence type="ECO:0000256" key="7">
    <source>
        <dbReference type="ARBA" id="ARBA00023136"/>
    </source>
</evidence>
<name>A0A2B4RLG8_STYPI</name>
<keyword evidence="7" id="KW-0472">Membrane</keyword>
<feature type="domain" description="ABC transporter" evidence="8">
    <location>
        <begin position="1"/>
        <end position="159"/>
    </location>
</feature>
<dbReference type="PANTHER" id="PTHR24223">
    <property type="entry name" value="ATP-BINDING CASSETTE SUB-FAMILY C"/>
    <property type="match status" value="1"/>
</dbReference>
<keyword evidence="3" id="KW-0812">Transmembrane</keyword>
<dbReference type="PROSITE" id="PS00211">
    <property type="entry name" value="ABC_TRANSPORTER_1"/>
    <property type="match status" value="1"/>
</dbReference>
<protein>
    <submittedName>
        <fullName evidence="9">Multidrug resistance-associated protein 5</fullName>
    </submittedName>
</protein>
<dbReference type="SUPFAM" id="SSF52540">
    <property type="entry name" value="P-loop containing nucleoside triphosphate hydrolases"/>
    <property type="match status" value="1"/>
</dbReference>
<evidence type="ECO:0000256" key="6">
    <source>
        <dbReference type="ARBA" id="ARBA00022989"/>
    </source>
</evidence>
<dbReference type="GO" id="GO:0042626">
    <property type="term" value="F:ATPase-coupled transmembrane transporter activity"/>
    <property type="evidence" value="ECO:0007669"/>
    <property type="project" value="TreeGrafter"/>
</dbReference>
<reference evidence="10" key="1">
    <citation type="journal article" date="2017" name="bioRxiv">
        <title>Comparative analysis of the genomes of Stylophora pistillata and Acropora digitifera provides evidence for extensive differences between species of corals.</title>
        <authorList>
            <person name="Voolstra C.R."/>
            <person name="Li Y."/>
            <person name="Liew Y.J."/>
            <person name="Baumgarten S."/>
            <person name="Zoccola D."/>
            <person name="Flot J.-F."/>
            <person name="Tambutte S."/>
            <person name="Allemand D."/>
            <person name="Aranda M."/>
        </authorList>
    </citation>
    <scope>NUCLEOTIDE SEQUENCE [LARGE SCALE GENOMIC DNA]</scope>
</reference>
<sequence>KTLIGICGSVGSGKSSLLQALLGQMRIQKGNVTIGGSVAYVAQQAWIMNATVKENILLGKPYNDARYKTARFACSLEQDLKILPNGDETEIGERGINLSGGQKQRISLARALYYDMDIYLLDDPLSAVDAHVGQHIFKHCIKGALWNKTILFATHQLQVL</sequence>
<evidence type="ECO:0000313" key="10">
    <source>
        <dbReference type="Proteomes" id="UP000225706"/>
    </source>
</evidence>
<evidence type="ECO:0000256" key="2">
    <source>
        <dbReference type="ARBA" id="ARBA00022448"/>
    </source>
</evidence>
<keyword evidence="4" id="KW-0547">Nucleotide-binding</keyword>
<dbReference type="FunFam" id="3.40.50.300:FF:000997">
    <property type="entry name" value="Multidrug resistance-associated protein 1"/>
    <property type="match status" value="1"/>
</dbReference>
<dbReference type="PANTHER" id="PTHR24223:SF447">
    <property type="entry name" value="MULTIDRUG RESISTANCE-ASSOCIATED PROTEIN 5"/>
    <property type="match status" value="1"/>
</dbReference>
<gene>
    <name evidence="9" type="primary">ABCC5</name>
    <name evidence="9" type="ORF">AWC38_SpisGene16342</name>
</gene>
<evidence type="ECO:0000256" key="3">
    <source>
        <dbReference type="ARBA" id="ARBA00022692"/>
    </source>
</evidence>
<comment type="caution">
    <text evidence="9">The sequence shown here is derived from an EMBL/GenBank/DDBJ whole genome shotgun (WGS) entry which is preliminary data.</text>
</comment>
<dbReference type="InterPro" id="IPR003593">
    <property type="entry name" value="AAA+_ATPase"/>
</dbReference>
<feature type="non-terminal residue" evidence="9">
    <location>
        <position position="1"/>
    </location>
</feature>
<accession>A0A2B4RLG8</accession>
<keyword evidence="10" id="KW-1185">Reference proteome</keyword>
<dbReference type="InterPro" id="IPR003439">
    <property type="entry name" value="ABC_transporter-like_ATP-bd"/>
</dbReference>
<evidence type="ECO:0000256" key="4">
    <source>
        <dbReference type="ARBA" id="ARBA00022741"/>
    </source>
</evidence>
<dbReference type="InterPro" id="IPR017871">
    <property type="entry name" value="ABC_transporter-like_CS"/>
</dbReference>
<keyword evidence="5" id="KW-0067">ATP-binding</keyword>
<dbReference type="GO" id="GO:0016887">
    <property type="term" value="F:ATP hydrolysis activity"/>
    <property type="evidence" value="ECO:0007669"/>
    <property type="project" value="InterPro"/>
</dbReference>
<dbReference type="Proteomes" id="UP000225706">
    <property type="component" value="Unassembled WGS sequence"/>
</dbReference>
<organism evidence="9 10">
    <name type="scientific">Stylophora pistillata</name>
    <name type="common">Smooth cauliflower coral</name>
    <dbReference type="NCBI Taxonomy" id="50429"/>
    <lineage>
        <taxon>Eukaryota</taxon>
        <taxon>Metazoa</taxon>
        <taxon>Cnidaria</taxon>
        <taxon>Anthozoa</taxon>
        <taxon>Hexacorallia</taxon>
        <taxon>Scleractinia</taxon>
        <taxon>Astrocoeniina</taxon>
        <taxon>Pocilloporidae</taxon>
        <taxon>Stylophora</taxon>
    </lineage>
</organism>
<dbReference type="SMART" id="SM00382">
    <property type="entry name" value="AAA"/>
    <property type="match status" value="1"/>
</dbReference>